<keyword evidence="6 8" id="KW-0472">Membrane</keyword>
<reference evidence="12 13" key="1">
    <citation type="journal article" date="2013" name="Antonie Van Leeuwenhoek">
        <title>Echinimonas agarilytica gen. nov., sp. nov., a new gammaproteobacterium isolated from the sea urchin Strongylocentrotus intermedius.</title>
        <authorList>
            <person name="Nedashkovskaya O.I."/>
            <person name="Stenkova A.M."/>
            <person name="Zhukova N.V."/>
            <person name="Van Trappen S."/>
            <person name="Lee J.S."/>
            <person name="Kim S.B."/>
        </authorList>
    </citation>
    <scope>NUCLEOTIDE SEQUENCE [LARGE SCALE GENOMIC DNA]</scope>
    <source>
        <strain evidence="12 13">KMM 6351</strain>
    </source>
</reference>
<dbReference type="Pfam" id="PF01595">
    <property type="entry name" value="CNNM"/>
    <property type="match status" value="1"/>
</dbReference>
<dbReference type="PANTHER" id="PTHR22777:SF4">
    <property type="entry name" value="UPF0053 PROTEIN SLL1254"/>
    <property type="match status" value="1"/>
</dbReference>
<keyword evidence="2 8" id="KW-0812">Transmembrane</keyword>
<keyword evidence="4 8" id="KW-1133">Transmembrane helix</keyword>
<dbReference type="InterPro" id="IPR046342">
    <property type="entry name" value="CBS_dom_sf"/>
</dbReference>
<dbReference type="Pfam" id="PF00571">
    <property type="entry name" value="CBS"/>
    <property type="match status" value="2"/>
</dbReference>
<dbReference type="InterPro" id="IPR044751">
    <property type="entry name" value="Ion_transp-like_CBS"/>
</dbReference>
<dbReference type="PROSITE" id="PS51846">
    <property type="entry name" value="CNNM"/>
    <property type="match status" value="1"/>
</dbReference>
<evidence type="ECO:0000256" key="1">
    <source>
        <dbReference type="ARBA" id="ARBA00004141"/>
    </source>
</evidence>
<feature type="domain" description="CBS" evidence="10">
    <location>
        <begin position="198"/>
        <end position="259"/>
    </location>
</feature>
<comment type="caution">
    <text evidence="12">The sequence shown here is derived from an EMBL/GenBank/DDBJ whole genome shotgun (WGS) entry which is preliminary data.</text>
</comment>
<feature type="domain" description="CBS" evidence="10">
    <location>
        <begin position="263"/>
        <end position="321"/>
    </location>
</feature>
<dbReference type="AlphaFoldDB" id="A0AA41W715"/>
<protein>
    <submittedName>
        <fullName evidence="12">Hemolysin family protein</fullName>
    </submittedName>
</protein>
<comment type="subcellular location">
    <subcellularLocation>
        <location evidence="1">Membrane</location>
        <topology evidence="1">Multi-pass membrane protein</topology>
    </subcellularLocation>
</comment>
<evidence type="ECO:0000259" key="10">
    <source>
        <dbReference type="PROSITE" id="PS51371"/>
    </source>
</evidence>
<dbReference type="RefSeq" id="WP_251261682.1">
    <property type="nucleotide sequence ID" value="NZ_JAMQGP010000004.1"/>
</dbReference>
<dbReference type="GO" id="GO:0005886">
    <property type="term" value="C:plasma membrane"/>
    <property type="evidence" value="ECO:0007669"/>
    <property type="project" value="TreeGrafter"/>
</dbReference>
<dbReference type="SUPFAM" id="SSF54631">
    <property type="entry name" value="CBS-domain pair"/>
    <property type="match status" value="1"/>
</dbReference>
<dbReference type="SMART" id="SM00116">
    <property type="entry name" value="CBS"/>
    <property type="match status" value="1"/>
</dbReference>
<dbReference type="EMBL" id="JAMQGP010000004">
    <property type="protein sequence ID" value="MCM2680262.1"/>
    <property type="molecule type" value="Genomic_DNA"/>
</dbReference>
<name>A0AA41W715_9GAMM</name>
<feature type="domain" description="CNNM transmembrane" evidence="11">
    <location>
        <begin position="1"/>
        <end position="179"/>
    </location>
</feature>
<organism evidence="12 13">
    <name type="scientific">Echinimonas agarilytica</name>
    <dbReference type="NCBI Taxonomy" id="1215918"/>
    <lineage>
        <taxon>Bacteria</taxon>
        <taxon>Pseudomonadati</taxon>
        <taxon>Pseudomonadota</taxon>
        <taxon>Gammaproteobacteria</taxon>
        <taxon>Alteromonadales</taxon>
        <taxon>Echinimonadaceae</taxon>
        <taxon>Echinimonas</taxon>
    </lineage>
</organism>
<keyword evidence="13" id="KW-1185">Reference proteome</keyword>
<evidence type="ECO:0000256" key="4">
    <source>
        <dbReference type="ARBA" id="ARBA00022989"/>
    </source>
</evidence>
<keyword evidence="5 7" id="KW-0129">CBS domain</keyword>
<dbReference type="InterPro" id="IPR002550">
    <property type="entry name" value="CNNM"/>
</dbReference>
<evidence type="ECO:0000256" key="6">
    <source>
        <dbReference type="ARBA" id="ARBA00023136"/>
    </source>
</evidence>
<feature type="transmembrane region" description="Helical" evidence="9">
    <location>
        <begin position="87"/>
        <end position="107"/>
    </location>
</feature>
<evidence type="ECO:0000256" key="3">
    <source>
        <dbReference type="ARBA" id="ARBA00022737"/>
    </source>
</evidence>
<evidence type="ECO:0000313" key="13">
    <source>
        <dbReference type="Proteomes" id="UP001165393"/>
    </source>
</evidence>
<accession>A0AA41W715</accession>
<feature type="transmembrane region" description="Helical" evidence="9">
    <location>
        <begin position="119"/>
        <end position="138"/>
    </location>
</feature>
<evidence type="ECO:0000256" key="8">
    <source>
        <dbReference type="PROSITE-ProRule" id="PRU01193"/>
    </source>
</evidence>
<dbReference type="Proteomes" id="UP001165393">
    <property type="component" value="Unassembled WGS sequence"/>
</dbReference>
<evidence type="ECO:0000256" key="9">
    <source>
        <dbReference type="SAM" id="Phobius"/>
    </source>
</evidence>
<gene>
    <name evidence="12" type="ORF">NAF29_11345</name>
</gene>
<dbReference type="Gene3D" id="3.10.580.10">
    <property type="entry name" value="CBS-domain"/>
    <property type="match status" value="1"/>
</dbReference>
<proteinExistence type="predicted"/>
<feature type="transmembrane region" description="Helical" evidence="9">
    <location>
        <begin position="60"/>
        <end position="80"/>
    </location>
</feature>
<sequence>MSLLILFVVLAVAVSFLCSIFEAVLLSVTTPHIALLEKEEKRSGTLLRKFKDNINNPLAAILTLNTIAHTIGAAGAGAQATHVFGDAYIGVFSAVLTFLILVFSEIIPKTLGAQYWRQLAGITSLCLHYMIIAMYPFIKMADFITRMMGTKIDRKGLTRNEFVVMAEVSEQEGQLAEHEARILQSVMRFKDTKVREVMTPRVVVYSANEHLTVEAYLQGQPKTQYSRIPVYSDDKESVTGFVMRSDLLLAHANGDGHRELADFKRELFAVLDNTPLFNAFDLIIEKRSHILLIVDEYGQMVGVLTQEDLVETLLGLEIMDESDKSADLQLVAKRYSKRRAKRLEMAAMTSSEEQSNK</sequence>
<evidence type="ECO:0000259" key="11">
    <source>
        <dbReference type="PROSITE" id="PS51846"/>
    </source>
</evidence>
<dbReference type="PANTHER" id="PTHR22777">
    <property type="entry name" value="HEMOLYSIN-RELATED"/>
    <property type="match status" value="1"/>
</dbReference>
<evidence type="ECO:0000313" key="12">
    <source>
        <dbReference type="EMBL" id="MCM2680262.1"/>
    </source>
</evidence>
<evidence type="ECO:0000256" key="7">
    <source>
        <dbReference type="PROSITE-ProRule" id="PRU00703"/>
    </source>
</evidence>
<evidence type="ECO:0000256" key="5">
    <source>
        <dbReference type="ARBA" id="ARBA00023122"/>
    </source>
</evidence>
<evidence type="ECO:0000256" key="2">
    <source>
        <dbReference type="ARBA" id="ARBA00022692"/>
    </source>
</evidence>
<dbReference type="CDD" id="cd04590">
    <property type="entry name" value="CBS_pair_CorC_HlyC_assoc"/>
    <property type="match status" value="1"/>
</dbReference>
<keyword evidence="3" id="KW-0677">Repeat</keyword>
<dbReference type="PROSITE" id="PS51371">
    <property type="entry name" value="CBS"/>
    <property type="match status" value="2"/>
</dbReference>
<dbReference type="InterPro" id="IPR000644">
    <property type="entry name" value="CBS_dom"/>
</dbReference>